<dbReference type="InterPro" id="IPR029510">
    <property type="entry name" value="Ald_DH_CS_GLU"/>
</dbReference>
<comment type="caution">
    <text evidence="8">The sequence shown here is derived from an EMBL/GenBank/DDBJ whole genome shotgun (WGS) entry which is preliminary data.</text>
</comment>
<dbReference type="EC" id="1.2.1.3" evidence="3"/>
<dbReference type="AlphaFoldDB" id="A0A439CXE6"/>
<gene>
    <name evidence="8" type="ORF">EKO27_g8213</name>
</gene>
<dbReference type="InterPro" id="IPR015590">
    <property type="entry name" value="Aldehyde_DH_dom"/>
</dbReference>
<dbReference type="FunFam" id="3.40.605.10:FF:000007">
    <property type="entry name" value="NAD/NADP-dependent betaine aldehyde dehydrogenase"/>
    <property type="match status" value="1"/>
</dbReference>
<protein>
    <recommendedName>
        <fullName evidence="3">aldehyde dehydrogenase (NAD(+))</fullName>
        <ecNumber evidence="3">1.2.1.3</ecNumber>
    </recommendedName>
</protein>
<dbReference type="GO" id="GO:0004029">
    <property type="term" value="F:aldehyde dehydrogenase (NAD+) activity"/>
    <property type="evidence" value="ECO:0007669"/>
    <property type="project" value="UniProtKB-EC"/>
</dbReference>
<accession>A0A439CXE6</accession>
<feature type="active site" evidence="5">
    <location>
        <position position="277"/>
    </location>
</feature>
<evidence type="ECO:0000313" key="8">
    <source>
        <dbReference type="EMBL" id="RWA06892.1"/>
    </source>
</evidence>
<dbReference type="InterPro" id="IPR016161">
    <property type="entry name" value="Ald_DH/histidinol_DH"/>
</dbReference>
<name>A0A439CXE6_9PEZI</name>
<dbReference type="CDD" id="cd07106">
    <property type="entry name" value="ALDH_AldA-AAD23400"/>
    <property type="match status" value="1"/>
</dbReference>
<evidence type="ECO:0000259" key="7">
    <source>
        <dbReference type="Pfam" id="PF00171"/>
    </source>
</evidence>
<evidence type="ECO:0000256" key="4">
    <source>
        <dbReference type="ARBA" id="ARBA00049194"/>
    </source>
</evidence>
<dbReference type="InterPro" id="IPR016162">
    <property type="entry name" value="Ald_DH_N"/>
</dbReference>
<keyword evidence="9" id="KW-1185">Reference proteome</keyword>
<dbReference type="PANTHER" id="PTHR11699">
    <property type="entry name" value="ALDEHYDE DEHYDROGENASE-RELATED"/>
    <property type="match status" value="1"/>
</dbReference>
<dbReference type="Pfam" id="PF00171">
    <property type="entry name" value="Aldedh"/>
    <property type="match status" value="1"/>
</dbReference>
<dbReference type="STRING" id="363999.A0A439CXE6"/>
<evidence type="ECO:0000256" key="5">
    <source>
        <dbReference type="PROSITE-ProRule" id="PRU10007"/>
    </source>
</evidence>
<dbReference type="SUPFAM" id="SSF53720">
    <property type="entry name" value="ALDH-like"/>
    <property type="match status" value="1"/>
</dbReference>
<feature type="domain" description="Aldehyde dehydrogenase" evidence="7">
    <location>
        <begin position="27"/>
        <end position="498"/>
    </location>
</feature>
<keyword evidence="2 6" id="KW-0560">Oxidoreductase</keyword>
<evidence type="ECO:0000256" key="6">
    <source>
        <dbReference type="RuleBase" id="RU003345"/>
    </source>
</evidence>
<dbReference type="Gene3D" id="3.40.309.10">
    <property type="entry name" value="Aldehyde Dehydrogenase, Chain A, domain 2"/>
    <property type="match status" value="1"/>
</dbReference>
<dbReference type="InterPro" id="IPR044086">
    <property type="entry name" value="LUC3-like"/>
</dbReference>
<dbReference type="Gene3D" id="3.40.605.10">
    <property type="entry name" value="Aldehyde Dehydrogenase, Chain A, domain 1"/>
    <property type="match status" value="1"/>
</dbReference>
<comment type="similarity">
    <text evidence="1 6">Belongs to the aldehyde dehydrogenase family.</text>
</comment>
<evidence type="ECO:0000256" key="1">
    <source>
        <dbReference type="ARBA" id="ARBA00009986"/>
    </source>
</evidence>
<dbReference type="Proteomes" id="UP000286045">
    <property type="component" value="Unassembled WGS sequence"/>
</dbReference>
<dbReference type="PROSITE" id="PS00687">
    <property type="entry name" value="ALDEHYDE_DEHYDR_GLU"/>
    <property type="match status" value="1"/>
</dbReference>
<dbReference type="InterPro" id="IPR016163">
    <property type="entry name" value="Ald_DH_C"/>
</dbReference>
<dbReference type="EMBL" id="RYZI01000299">
    <property type="protein sequence ID" value="RWA06892.1"/>
    <property type="molecule type" value="Genomic_DNA"/>
</dbReference>
<sequence>MSSNSKHDSIKLDFTVFLNVINGKLVDSSSKNTRRTINPATFEQNPDVPVSTIEDVNEVVKSARTASKAASRVFTYSSPNMVMETNSNWWEGTPWSERQSILASFVDAVEAHAEKFAQMLVKEQGKTIYEARGELQVSIQALRATCGLTLPEEELSASNDSRKVVKRYVPLGVAVGIVPWNYPVFLACNKLGQALVTGNAFILKPSPFTPYCNLKLAELGTYFFPPGVFQALSGEDDIGPFLTAHPGVDKVSFAGSIATGKRVMQSCSSTLKRVTLELGGNDPLIVCADVDVASVAPIVAATAFANSGQICFAPKRIYAHEAIYQEFLSAMIAYIRNLKLTTEEQVALGPVSNKPQYERVKQFLADIDENKLTALTGGAHPSGDKPGFFLPPTLIDNPPEDSRIVVEEPFGPIPPLMKWSDESDVIQRANNTEYGLGASVWSRDVAQAERIARQLQSGNVWINVPIQTDANVEFGGHKYSGIGVEGGVEGLKGYCNLQIMWTGL</sequence>
<organism evidence="8 9">
    <name type="scientific">Xylaria grammica</name>
    <dbReference type="NCBI Taxonomy" id="363999"/>
    <lineage>
        <taxon>Eukaryota</taxon>
        <taxon>Fungi</taxon>
        <taxon>Dikarya</taxon>
        <taxon>Ascomycota</taxon>
        <taxon>Pezizomycotina</taxon>
        <taxon>Sordariomycetes</taxon>
        <taxon>Xylariomycetidae</taxon>
        <taxon>Xylariales</taxon>
        <taxon>Xylariaceae</taxon>
        <taxon>Xylaria</taxon>
    </lineage>
</organism>
<comment type="catalytic activity">
    <reaction evidence="4">
        <text>an aldehyde + NAD(+) + H2O = a carboxylate + NADH + 2 H(+)</text>
        <dbReference type="Rhea" id="RHEA:16185"/>
        <dbReference type="ChEBI" id="CHEBI:15377"/>
        <dbReference type="ChEBI" id="CHEBI:15378"/>
        <dbReference type="ChEBI" id="CHEBI:17478"/>
        <dbReference type="ChEBI" id="CHEBI:29067"/>
        <dbReference type="ChEBI" id="CHEBI:57540"/>
        <dbReference type="ChEBI" id="CHEBI:57945"/>
        <dbReference type="EC" id="1.2.1.3"/>
    </reaction>
</comment>
<reference evidence="8 9" key="1">
    <citation type="submission" date="2018-12" db="EMBL/GenBank/DDBJ databases">
        <title>Draft genome sequence of Xylaria grammica IHI A82.</title>
        <authorList>
            <person name="Buettner E."/>
            <person name="Kellner H."/>
        </authorList>
    </citation>
    <scope>NUCLEOTIDE SEQUENCE [LARGE SCALE GENOMIC DNA]</scope>
    <source>
        <strain evidence="8 9">IHI A82</strain>
    </source>
</reference>
<evidence type="ECO:0000313" key="9">
    <source>
        <dbReference type="Proteomes" id="UP000286045"/>
    </source>
</evidence>
<evidence type="ECO:0000256" key="3">
    <source>
        <dbReference type="ARBA" id="ARBA00024226"/>
    </source>
</evidence>
<proteinExistence type="inferred from homology"/>
<evidence type="ECO:0000256" key="2">
    <source>
        <dbReference type="ARBA" id="ARBA00023002"/>
    </source>
</evidence>